<dbReference type="EMBL" id="JAKNHQ010000012">
    <property type="protein sequence ID" value="MCG4611174.1"/>
    <property type="molecule type" value="Genomic_DNA"/>
</dbReference>
<sequence>MEFELRPWRMEDAETIARYANNPKVAANLRDAFPHPYTQRDAAAFIQSCLDADPARCCFRAIAVNGETVGSISLSIGEDISSKSAELGYWLAEPYWGQGIMPEAVRQICGFAFQTYGLARIFAVPFAYNLASRRVLEKAGFQQEGLMRNSVYKRGMLYDSYLYARTSQDGPAHDPDQTDREEHASGRLK</sequence>
<name>A0ABS9ML45_9FIRM</name>
<feature type="compositionally biased region" description="Basic and acidic residues" evidence="1">
    <location>
        <begin position="171"/>
        <end position="189"/>
    </location>
</feature>
<dbReference type="InterPro" id="IPR000182">
    <property type="entry name" value="GNAT_dom"/>
</dbReference>
<reference evidence="3 4" key="1">
    <citation type="submission" date="2022-01" db="EMBL/GenBank/DDBJ databases">
        <title>Collection of gut derived symbiotic bacterial strains cultured from healthy donors.</title>
        <authorList>
            <person name="Lin H."/>
            <person name="Kohout C."/>
            <person name="Waligurski E."/>
            <person name="Pamer E.G."/>
        </authorList>
    </citation>
    <scope>NUCLEOTIDE SEQUENCE [LARGE SCALE GENOMIC DNA]</scope>
    <source>
        <strain evidence="3 4">DFI.7.58</strain>
    </source>
</reference>
<dbReference type="PANTHER" id="PTHR43328:SF1">
    <property type="entry name" value="N-ACETYLTRANSFERASE DOMAIN-CONTAINING PROTEIN"/>
    <property type="match status" value="1"/>
</dbReference>
<dbReference type="SUPFAM" id="SSF55729">
    <property type="entry name" value="Acyl-CoA N-acyltransferases (Nat)"/>
    <property type="match status" value="1"/>
</dbReference>
<keyword evidence="4" id="KW-1185">Reference proteome</keyword>
<protein>
    <submittedName>
        <fullName evidence="3">GNAT family N-acetyltransferase</fullName>
    </submittedName>
</protein>
<dbReference type="PANTHER" id="PTHR43328">
    <property type="entry name" value="ACETYLTRANSFERASE-RELATED"/>
    <property type="match status" value="1"/>
</dbReference>
<dbReference type="Gene3D" id="3.40.630.30">
    <property type="match status" value="1"/>
</dbReference>
<dbReference type="InterPro" id="IPR016181">
    <property type="entry name" value="Acyl_CoA_acyltransferase"/>
</dbReference>
<evidence type="ECO:0000259" key="2">
    <source>
        <dbReference type="PROSITE" id="PS51186"/>
    </source>
</evidence>
<proteinExistence type="predicted"/>
<dbReference type="PROSITE" id="PS51186">
    <property type="entry name" value="GNAT"/>
    <property type="match status" value="1"/>
</dbReference>
<dbReference type="RefSeq" id="WP_237966899.1">
    <property type="nucleotide sequence ID" value="NZ_JAKNHQ010000012.1"/>
</dbReference>
<feature type="domain" description="N-acetyltransferase" evidence="2">
    <location>
        <begin position="3"/>
        <end position="164"/>
    </location>
</feature>
<gene>
    <name evidence="3" type="ORF">L0P57_09555</name>
</gene>
<evidence type="ECO:0000313" key="3">
    <source>
        <dbReference type="EMBL" id="MCG4611174.1"/>
    </source>
</evidence>
<evidence type="ECO:0000313" key="4">
    <source>
        <dbReference type="Proteomes" id="UP001298681"/>
    </source>
</evidence>
<feature type="region of interest" description="Disordered" evidence="1">
    <location>
        <begin position="167"/>
        <end position="189"/>
    </location>
</feature>
<dbReference type="Proteomes" id="UP001298681">
    <property type="component" value="Unassembled WGS sequence"/>
</dbReference>
<evidence type="ECO:0000256" key="1">
    <source>
        <dbReference type="SAM" id="MobiDB-lite"/>
    </source>
</evidence>
<comment type="caution">
    <text evidence="3">The sequence shown here is derived from an EMBL/GenBank/DDBJ whole genome shotgun (WGS) entry which is preliminary data.</text>
</comment>
<organism evidence="3 4">
    <name type="scientific">Anaeromassilibacillus senegalensis</name>
    <dbReference type="NCBI Taxonomy" id="1673717"/>
    <lineage>
        <taxon>Bacteria</taxon>
        <taxon>Bacillati</taxon>
        <taxon>Bacillota</taxon>
        <taxon>Clostridia</taxon>
        <taxon>Eubacteriales</taxon>
        <taxon>Acutalibacteraceae</taxon>
        <taxon>Anaeromassilibacillus</taxon>
    </lineage>
</organism>
<accession>A0ABS9ML45</accession>
<dbReference type="Pfam" id="PF13302">
    <property type="entry name" value="Acetyltransf_3"/>
    <property type="match status" value="1"/>
</dbReference>